<dbReference type="AlphaFoldDB" id="A9UZ92"/>
<dbReference type="InParanoid" id="A9UZ92"/>
<feature type="chain" id="PRO_5002742479" evidence="1">
    <location>
        <begin position="25"/>
        <end position="395"/>
    </location>
</feature>
<keyword evidence="1" id="KW-0732">Signal</keyword>
<sequence length="395" mass="44914">MGALGPCLSWVLLLGLGLIQTVLAAKDYNREPVFKSRAECRFLHIINDYKPSGLTATEFDIVFESMRTAQRVAKQEGIQVDFRFVLQKGDQLSVEREHLLDVKDISEAFKDPTTGRYLPTPGGILDAGMEGTDHPAIVFTNRDIGLYPQFYVESCDMLRVPGQLVVETTRVLLKLEKALTDYEATLRGRGFVHRGADCWVMAREVMPACFREDRRLVVGYPPWGALLRHILHDHAMALRCGQEGGYRIYRSSPQNPDYRRTFHLERNGASAQWLNWLQEDRFLYRYLQVLPGRVMERPPKLSFIVDPKGKYNCTEDDGPMVWPLCDSCKRPCEGFWASCPTPDCQMEGPKCHFPEAPAIAECQSFNNTMLVGKRTPMRALHPITFADYETKGITA</sequence>
<evidence type="ECO:0000256" key="1">
    <source>
        <dbReference type="SAM" id="SignalP"/>
    </source>
</evidence>
<dbReference type="RefSeq" id="XP_001745902.1">
    <property type="nucleotide sequence ID" value="XM_001745850.1"/>
</dbReference>
<dbReference type="KEGG" id="mbr:MONBRDRAFT_37047"/>
<evidence type="ECO:0000313" key="3">
    <source>
        <dbReference type="Proteomes" id="UP000001357"/>
    </source>
</evidence>
<reference evidence="2 3" key="1">
    <citation type="journal article" date="2008" name="Nature">
        <title>The genome of the choanoflagellate Monosiga brevicollis and the origin of metazoans.</title>
        <authorList>
            <consortium name="JGI Sequencing"/>
            <person name="King N."/>
            <person name="Westbrook M.J."/>
            <person name="Young S.L."/>
            <person name="Kuo A."/>
            <person name="Abedin M."/>
            <person name="Chapman J."/>
            <person name="Fairclough S."/>
            <person name="Hellsten U."/>
            <person name="Isogai Y."/>
            <person name="Letunic I."/>
            <person name="Marr M."/>
            <person name="Pincus D."/>
            <person name="Putnam N."/>
            <person name="Rokas A."/>
            <person name="Wright K.J."/>
            <person name="Zuzow R."/>
            <person name="Dirks W."/>
            <person name="Good M."/>
            <person name="Goodstein D."/>
            <person name="Lemons D."/>
            <person name="Li W."/>
            <person name="Lyons J.B."/>
            <person name="Morris A."/>
            <person name="Nichols S."/>
            <person name="Richter D.J."/>
            <person name="Salamov A."/>
            <person name="Bork P."/>
            <person name="Lim W.A."/>
            <person name="Manning G."/>
            <person name="Miller W.T."/>
            <person name="McGinnis W."/>
            <person name="Shapiro H."/>
            <person name="Tjian R."/>
            <person name="Grigoriev I.V."/>
            <person name="Rokhsar D."/>
        </authorList>
    </citation>
    <scope>NUCLEOTIDE SEQUENCE [LARGE SCALE GENOMIC DNA]</scope>
    <source>
        <strain evidence="3">MX1 / ATCC 50154</strain>
    </source>
</reference>
<gene>
    <name evidence="2" type="ORF">MONBRDRAFT_37047</name>
</gene>
<dbReference type="GeneID" id="5891085"/>
<name>A9UZ92_MONBE</name>
<feature type="signal peptide" evidence="1">
    <location>
        <begin position="1"/>
        <end position="24"/>
    </location>
</feature>
<dbReference type="Proteomes" id="UP000001357">
    <property type="component" value="Unassembled WGS sequence"/>
</dbReference>
<proteinExistence type="predicted"/>
<dbReference type="EMBL" id="CH991551">
    <property type="protein sequence ID" value="EDQ89326.1"/>
    <property type="molecule type" value="Genomic_DNA"/>
</dbReference>
<protein>
    <submittedName>
        <fullName evidence="2">Uncharacterized protein</fullName>
    </submittedName>
</protein>
<evidence type="ECO:0000313" key="2">
    <source>
        <dbReference type="EMBL" id="EDQ89326.1"/>
    </source>
</evidence>
<accession>A9UZ92</accession>
<keyword evidence="3" id="KW-1185">Reference proteome</keyword>
<organism evidence="2 3">
    <name type="scientific">Monosiga brevicollis</name>
    <name type="common">Choanoflagellate</name>
    <dbReference type="NCBI Taxonomy" id="81824"/>
    <lineage>
        <taxon>Eukaryota</taxon>
        <taxon>Choanoflagellata</taxon>
        <taxon>Craspedida</taxon>
        <taxon>Salpingoecidae</taxon>
        <taxon>Monosiga</taxon>
    </lineage>
</organism>